<protein>
    <submittedName>
        <fullName evidence="5">Gluconate 2-dehydrogenase flavoprotein</fullName>
        <ecNumber evidence="5">1.1.99.3</ecNumber>
    </submittedName>
</protein>
<accession>A0A1B8NV58</accession>
<dbReference type="EC" id="1.1.99.3" evidence="5"/>
<dbReference type="GO" id="GO:0050660">
    <property type="term" value="F:flavin adenine dinucleotide binding"/>
    <property type="evidence" value="ECO:0007669"/>
    <property type="project" value="InterPro"/>
</dbReference>
<dbReference type="SUPFAM" id="SSF54373">
    <property type="entry name" value="FAD-linked reductases, C-terminal domain"/>
    <property type="match status" value="1"/>
</dbReference>
<dbReference type="EMBL" id="MAJD01000002">
    <property type="protein sequence ID" value="OBX33899.1"/>
    <property type="molecule type" value="Genomic_DNA"/>
</dbReference>
<comment type="caution">
    <text evidence="5">The sequence shown here is derived from an EMBL/GenBank/DDBJ whole genome shotgun (WGS) entry which is preliminary data.</text>
</comment>
<comment type="similarity">
    <text evidence="1">Belongs to the GMC oxidoreductase family.</text>
</comment>
<dbReference type="SUPFAM" id="SSF51905">
    <property type="entry name" value="FAD/NAD(P)-binding domain"/>
    <property type="match status" value="1"/>
</dbReference>
<keyword evidence="2" id="KW-0285">Flavoprotein</keyword>
<dbReference type="RefSeq" id="WP_065241332.1">
    <property type="nucleotide sequence ID" value="NZ_CP142770.1"/>
</dbReference>
<dbReference type="PANTHER" id="PTHR46056">
    <property type="entry name" value="LONG-CHAIN-ALCOHOL OXIDASE"/>
    <property type="match status" value="1"/>
</dbReference>
<dbReference type="Proteomes" id="UP000092504">
    <property type="component" value="Unassembled WGS sequence"/>
</dbReference>
<evidence type="ECO:0000256" key="4">
    <source>
        <dbReference type="ARBA" id="ARBA00023002"/>
    </source>
</evidence>
<evidence type="ECO:0000256" key="1">
    <source>
        <dbReference type="ARBA" id="ARBA00010790"/>
    </source>
</evidence>
<dbReference type="PANTHER" id="PTHR46056:SF12">
    <property type="entry name" value="LONG-CHAIN-ALCOHOL OXIDASE"/>
    <property type="match status" value="1"/>
</dbReference>
<gene>
    <name evidence="5" type="ORF">A8U91_02942</name>
</gene>
<name>A0A1B8NV58_HALEL</name>
<evidence type="ECO:0000313" key="6">
    <source>
        <dbReference type="Proteomes" id="UP000092504"/>
    </source>
</evidence>
<dbReference type="InterPro" id="IPR000172">
    <property type="entry name" value="GMC_OxRdtase_N"/>
</dbReference>
<evidence type="ECO:0000256" key="2">
    <source>
        <dbReference type="ARBA" id="ARBA00022630"/>
    </source>
</evidence>
<dbReference type="InterPro" id="IPR007867">
    <property type="entry name" value="GMC_OxRtase_C"/>
</dbReference>
<dbReference type="InterPro" id="IPR036188">
    <property type="entry name" value="FAD/NAD-bd_sf"/>
</dbReference>
<keyword evidence="3" id="KW-0274">FAD</keyword>
<dbReference type="PATRIC" id="fig|2746.7.peg.3017"/>
<dbReference type="Pfam" id="PF00732">
    <property type="entry name" value="GMC_oxred_N"/>
    <property type="match status" value="1"/>
</dbReference>
<dbReference type="Gene3D" id="3.50.50.60">
    <property type="entry name" value="FAD/NAD(P)-binding domain"/>
    <property type="match status" value="2"/>
</dbReference>
<evidence type="ECO:0000313" key="5">
    <source>
        <dbReference type="EMBL" id="OBX33899.1"/>
    </source>
</evidence>
<reference evidence="5 6" key="1">
    <citation type="submission" date="2016-06" db="EMBL/GenBank/DDBJ databases">
        <title>Genome sequence of halotolerant plant growth promoting strain of Halomonas elongata HEK1 isolated from salterns of Rann of Kutch, Gujarat, India.</title>
        <authorList>
            <person name="Gaba S."/>
            <person name="Singh R.N."/>
            <person name="Abrol S."/>
            <person name="Kaushik R."/>
            <person name="Saxena A.K."/>
        </authorList>
    </citation>
    <scope>NUCLEOTIDE SEQUENCE [LARGE SCALE GENOMIC DNA]</scope>
    <source>
        <strain evidence="5 6">HEK1</strain>
    </source>
</reference>
<proteinExistence type="inferred from homology"/>
<dbReference type="GO" id="GO:0033717">
    <property type="term" value="F:gluconate 2-dehydrogenase (acceptor) activity"/>
    <property type="evidence" value="ECO:0007669"/>
    <property type="project" value="UniProtKB-EC"/>
</dbReference>
<dbReference type="AlphaFoldDB" id="A0A1B8NV58"/>
<organism evidence="5 6">
    <name type="scientific">Halomonas elongata</name>
    <dbReference type="NCBI Taxonomy" id="2746"/>
    <lineage>
        <taxon>Bacteria</taxon>
        <taxon>Pseudomonadati</taxon>
        <taxon>Pseudomonadota</taxon>
        <taxon>Gammaproteobacteria</taxon>
        <taxon>Oceanospirillales</taxon>
        <taxon>Halomonadaceae</taxon>
        <taxon>Halomonas</taxon>
    </lineage>
</organism>
<sequence>MAKQQPRVDAVIVGLGWTGSIMGMELTDAGLNVLALERGADRSNADFAYPKAADELQYGIRHTMMQKPKQSAVTIRRNLDERALPQRKLGAFLPGDGVGGAGAHWTGVLIRPTPTDLQLKSFADQAFEPGVLQDDMQIQDFGVTWDELEPHFTFFEKVCGQSGTTGNLRGEIQEGGDPFEGPRSEPYPLPALQDTQNTEMFDKAARQLGYHPFPNPSANVSRAWTNPYGMQLGPCNYCGFCSRYGCVNYSKASPQTCILNALKQRSNFAYRTHANVTRVELAADGKTATGVTYIDENGEEVFQPADMVILASYALNNVRLMLNSGIGQMYDPVSRTGTVGRNYSYQIGGGIHMYFDDIEFNPFATAGATGRMFNDFSPGNFDSASHGFIGGAKMHSSQASGTPINTPLPKDTPSWGQGYKDALQKYYGHHMKLSMTGSVMSYRTNMLDLDPTWKDPYGMPLLRMTFDWKENELKLSRFMRDRLREIADVLKPNHMEESFRLSGDHFKVTSYVSTHNVGGAVMGTDPSNSALNRYLQSWDVHNVFVPGGNAFPQNFQANPTDLIAALTYWSAKKIKEDYLKNPGPLMSRA</sequence>
<dbReference type="Pfam" id="PF05199">
    <property type="entry name" value="GMC_oxred_C"/>
    <property type="match status" value="1"/>
</dbReference>
<keyword evidence="4 5" id="KW-0560">Oxidoreductase</keyword>
<evidence type="ECO:0000256" key="3">
    <source>
        <dbReference type="ARBA" id="ARBA00022827"/>
    </source>
</evidence>